<dbReference type="PANTHER" id="PTHR43065:SF49">
    <property type="entry name" value="HISTIDINE KINASE"/>
    <property type="match status" value="1"/>
</dbReference>
<proteinExistence type="predicted"/>
<dbReference type="AlphaFoldDB" id="A0A5C6TQY3"/>
<evidence type="ECO:0000256" key="6">
    <source>
        <dbReference type="SAM" id="Phobius"/>
    </source>
</evidence>
<dbReference type="InterPro" id="IPR003594">
    <property type="entry name" value="HATPase_dom"/>
</dbReference>
<feature type="modified residue" description="4-aspartylphosphate" evidence="4">
    <location>
        <position position="594"/>
    </location>
</feature>
<dbReference type="InterPro" id="IPR011006">
    <property type="entry name" value="CheY-like_superfamily"/>
</dbReference>
<comment type="catalytic activity">
    <reaction evidence="1">
        <text>ATP + protein L-histidine = ADP + protein N-phospho-L-histidine.</text>
        <dbReference type="EC" id="2.7.13.3"/>
    </reaction>
</comment>
<organism evidence="9 10">
    <name type="scientific">Allosphingosinicella ginsenosidimutans</name>
    <dbReference type="NCBI Taxonomy" id="1176539"/>
    <lineage>
        <taxon>Bacteria</taxon>
        <taxon>Pseudomonadati</taxon>
        <taxon>Pseudomonadota</taxon>
        <taxon>Alphaproteobacteria</taxon>
        <taxon>Sphingomonadales</taxon>
        <taxon>Sphingomonadaceae</taxon>
        <taxon>Allosphingosinicella</taxon>
    </lineage>
</organism>
<keyword evidence="6" id="KW-0812">Transmembrane</keyword>
<feature type="transmembrane region" description="Helical" evidence="6">
    <location>
        <begin position="201"/>
        <end position="224"/>
    </location>
</feature>
<feature type="domain" description="Response regulatory" evidence="8">
    <location>
        <begin position="544"/>
        <end position="655"/>
    </location>
</feature>
<dbReference type="EMBL" id="VOQQ01000001">
    <property type="protein sequence ID" value="TXC62629.1"/>
    <property type="molecule type" value="Genomic_DNA"/>
</dbReference>
<dbReference type="SMART" id="SM00387">
    <property type="entry name" value="HATPase_c"/>
    <property type="match status" value="1"/>
</dbReference>
<dbReference type="Proteomes" id="UP000321249">
    <property type="component" value="Unassembled WGS sequence"/>
</dbReference>
<dbReference type="Gene3D" id="1.10.287.130">
    <property type="match status" value="1"/>
</dbReference>
<keyword evidence="6" id="KW-1133">Transmembrane helix</keyword>
<dbReference type="Pfam" id="PF00072">
    <property type="entry name" value="Response_reg"/>
    <property type="match status" value="1"/>
</dbReference>
<evidence type="ECO:0000256" key="4">
    <source>
        <dbReference type="PROSITE-ProRule" id="PRU00169"/>
    </source>
</evidence>
<dbReference type="PROSITE" id="PS50110">
    <property type="entry name" value="RESPONSE_REGULATORY"/>
    <property type="match status" value="1"/>
</dbReference>
<dbReference type="RefSeq" id="WP_147042017.1">
    <property type="nucleotide sequence ID" value="NZ_BAABIR010000002.1"/>
</dbReference>
<dbReference type="PANTHER" id="PTHR43065">
    <property type="entry name" value="SENSOR HISTIDINE KINASE"/>
    <property type="match status" value="1"/>
</dbReference>
<evidence type="ECO:0000256" key="3">
    <source>
        <dbReference type="ARBA" id="ARBA00022553"/>
    </source>
</evidence>
<dbReference type="PRINTS" id="PR00344">
    <property type="entry name" value="BCTRLSENSOR"/>
</dbReference>
<feature type="transmembrane region" description="Helical" evidence="6">
    <location>
        <begin position="20"/>
        <end position="42"/>
    </location>
</feature>
<protein>
    <recommendedName>
        <fullName evidence="2">histidine kinase</fullName>
        <ecNumber evidence="2">2.7.13.3</ecNumber>
    </recommendedName>
</protein>
<dbReference type="SUPFAM" id="SSF55874">
    <property type="entry name" value="ATPase domain of HSP90 chaperone/DNA topoisomerase II/histidine kinase"/>
    <property type="match status" value="1"/>
</dbReference>
<keyword evidence="3 4" id="KW-0597">Phosphoprotein</keyword>
<keyword evidence="5" id="KW-0175">Coiled coil</keyword>
<keyword evidence="10" id="KW-1185">Reference proteome</keyword>
<reference evidence="9 10" key="1">
    <citation type="journal article" date="2015" name="J. Microbiol.">
        <title>Sphingosinicella ginsenosidimutans sp. nov., with ginsenoside converting activity.</title>
        <authorList>
            <person name="Kim J.K."/>
            <person name="Kang M.S."/>
            <person name="Park S.C."/>
            <person name="Kim K.M."/>
            <person name="Choi K."/>
            <person name="Yoon M.H."/>
            <person name="Im W.T."/>
        </authorList>
    </citation>
    <scope>NUCLEOTIDE SEQUENCE [LARGE SCALE GENOMIC DNA]</scope>
    <source>
        <strain evidence="9 10">BS-11</strain>
    </source>
</reference>
<evidence type="ECO:0000259" key="8">
    <source>
        <dbReference type="PROSITE" id="PS50110"/>
    </source>
</evidence>
<dbReference type="Pfam" id="PF02518">
    <property type="entry name" value="HATPase_c"/>
    <property type="match status" value="1"/>
</dbReference>
<dbReference type="InterPro" id="IPR036097">
    <property type="entry name" value="HisK_dim/P_sf"/>
</dbReference>
<dbReference type="OrthoDB" id="9796100at2"/>
<dbReference type="InterPro" id="IPR001789">
    <property type="entry name" value="Sig_transdc_resp-reg_receiver"/>
</dbReference>
<accession>A0A5C6TQY3</accession>
<dbReference type="InterPro" id="IPR004358">
    <property type="entry name" value="Sig_transdc_His_kin-like_C"/>
</dbReference>
<dbReference type="InterPro" id="IPR003661">
    <property type="entry name" value="HisK_dim/P_dom"/>
</dbReference>
<dbReference type="InterPro" id="IPR036890">
    <property type="entry name" value="HATPase_C_sf"/>
</dbReference>
<keyword evidence="6" id="KW-0472">Membrane</keyword>
<evidence type="ECO:0000259" key="7">
    <source>
        <dbReference type="PROSITE" id="PS50109"/>
    </source>
</evidence>
<dbReference type="SMART" id="SM00388">
    <property type="entry name" value="HisKA"/>
    <property type="match status" value="1"/>
</dbReference>
<dbReference type="EC" id="2.7.13.3" evidence="2"/>
<evidence type="ECO:0000256" key="5">
    <source>
        <dbReference type="SAM" id="Coils"/>
    </source>
</evidence>
<evidence type="ECO:0000313" key="9">
    <source>
        <dbReference type="EMBL" id="TXC62629.1"/>
    </source>
</evidence>
<dbReference type="InterPro" id="IPR005467">
    <property type="entry name" value="His_kinase_dom"/>
</dbReference>
<dbReference type="Gene3D" id="3.40.50.2300">
    <property type="match status" value="1"/>
</dbReference>
<feature type="domain" description="Histidine kinase" evidence="7">
    <location>
        <begin position="291"/>
        <end position="512"/>
    </location>
</feature>
<dbReference type="SMART" id="SM00448">
    <property type="entry name" value="REC"/>
    <property type="match status" value="1"/>
</dbReference>
<dbReference type="Gene3D" id="3.30.565.10">
    <property type="entry name" value="Histidine kinase-like ATPase, C-terminal domain"/>
    <property type="match status" value="1"/>
</dbReference>
<dbReference type="Pfam" id="PF05227">
    <property type="entry name" value="CHASE3"/>
    <property type="match status" value="1"/>
</dbReference>
<dbReference type="PROSITE" id="PS50109">
    <property type="entry name" value="HIS_KIN"/>
    <property type="match status" value="1"/>
</dbReference>
<dbReference type="SUPFAM" id="SSF47384">
    <property type="entry name" value="Homodimeric domain of signal transducing histidine kinase"/>
    <property type="match status" value="1"/>
</dbReference>
<feature type="coiled-coil region" evidence="5">
    <location>
        <begin position="245"/>
        <end position="282"/>
    </location>
</feature>
<sequence>MAEEAIDRAEDGARPSRNALWVSAGALLATLALIALIFMIAWSNRARDDALGWERRTYDIMMRTRLIDTSIARAEAALGRYVLDENQHTGTDYYNEWRNADFQINQIQRLLSRDPDQARRVSDLRRLFEQRNRELSPAASAAERRTGSGGISLLYQAASSQTLPRLRATLDAIASAERSNLSDRMEQTQVFVERADKYTEWLGWLAILIGLGAVGLAILAWRAFLDSVRARREADSEAWRALGLEQAVEARTSELREANNRLQAEMIERAAAEAQLRQVQKMEAVGQLTGGIAHDFNNMLAVVVGGLDLARRKLHGPRREVEFHLDNAMEGATRAAALTRRLLAFARAEPLLPESISPSELIEGMLDLLDRAIGERIQVVTRFAEEPWTVFADPTRLENAILNLAVNARDAMPDGGRLTIAVDNIHAADHEIDDLPAGDYVRIEVTDTGTGISPEHLERVFEPFFTTKPVGKGTGLGLSQMFGFARQSGGHAAVQSELGQGTSVTLFLPRDASDAGAAARAAPKPARVEGDEQAVAAGAHRGARILVVEDDPRVARSTIGALEELGYRTLSASGGAEALDLLGSEADISLLITDVMMPEMTGTELAAAVRPLYPALPILFVTGYVGEAGDGLTGGEVLRKPFSVASLAAAVANALDVNGPRLPARDAAAE</sequence>
<gene>
    <name evidence="9" type="ORF">FRZ32_02515</name>
</gene>
<comment type="caution">
    <text evidence="9">The sequence shown here is derived from an EMBL/GenBank/DDBJ whole genome shotgun (WGS) entry which is preliminary data.</text>
</comment>
<name>A0A5C6TQY3_9SPHN</name>
<evidence type="ECO:0000256" key="2">
    <source>
        <dbReference type="ARBA" id="ARBA00012438"/>
    </source>
</evidence>
<dbReference type="GO" id="GO:0000155">
    <property type="term" value="F:phosphorelay sensor kinase activity"/>
    <property type="evidence" value="ECO:0007669"/>
    <property type="project" value="InterPro"/>
</dbReference>
<evidence type="ECO:0000256" key="1">
    <source>
        <dbReference type="ARBA" id="ARBA00000085"/>
    </source>
</evidence>
<dbReference type="InterPro" id="IPR007891">
    <property type="entry name" value="CHASE3"/>
</dbReference>
<dbReference type="SUPFAM" id="SSF52172">
    <property type="entry name" value="CheY-like"/>
    <property type="match status" value="1"/>
</dbReference>
<evidence type="ECO:0000313" key="10">
    <source>
        <dbReference type="Proteomes" id="UP000321249"/>
    </source>
</evidence>